<comment type="similarity">
    <text evidence="12">Belongs to the rotavirus VP7 family.</text>
</comment>
<evidence type="ECO:0000256" key="2">
    <source>
        <dbReference type="ARBA" id="ARBA00022581"/>
    </source>
</evidence>
<keyword evidence="10 12" id="KW-0325">Glycoprotein</keyword>
<comment type="function">
    <text evidence="12">Calcium-binding protein that interacts with rotavirus cell receptors once the initial attachment by VP4 has been achieved. Rotavirus attachment and entry into the host cell probably involves multiple sequential contacts between the outer capsid proteins VP4 and VP7, and the cell receptors. Following entry into the host cell, low intracellular or intravesicular Ca(2+) concentration probably causes the calcium-stabilized VP7 trimers to dissociate from the virion. This step is probably necessary for the membrane-disrupting entry step and the release of VP4, which is locked onto the virion by VP7.</text>
</comment>
<dbReference type="GO" id="GO:0044166">
    <property type="term" value="C:host cell endoplasmic reticulum lumen"/>
    <property type="evidence" value="ECO:0007669"/>
    <property type="project" value="UniProtKB-SubCell"/>
</dbReference>
<keyword evidence="8 12" id="KW-0946">Virion</keyword>
<keyword evidence="3 12" id="KW-1146">T=13 icosahedral capsid protein</keyword>
<evidence type="ECO:0000256" key="9">
    <source>
        <dbReference type="ARBA" id="ARBA00023157"/>
    </source>
</evidence>
<evidence type="ECO:0000256" key="3">
    <source>
        <dbReference type="ARBA" id="ARBA00022708"/>
    </source>
</evidence>
<evidence type="ECO:0000256" key="5">
    <source>
        <dbReference type="ARBA" id="ARBA00022729"/>
    </source>
</evidence>
<keyword evidence="1 12" id="KW-0167">Capsid protein</keyword>
<sequence>MALPLLLVLAVSVQSQLLITPNTQPEVCILYADDRATDVTGLGENFTDIFSTYNSVSLSFFSYSSTNYDVINVLSEKDFSTCTILAVDVIKSDMDFVSFLQSENECSKYNKNKIHYLKLPATEEWFVYAKKLSFCPLSDSLLGIYCDTQVNATYFPLSTGTTFDVTDIPEFTEMGYTFFSADDFYVCKRINENKWINYHLFYREYADSGTVARAVDWGNVWTGFKTFAQMLYKVLDIFFNNKRNFGPRA</sequence>
<dbReference type="GO" id="GO:0039624">
    <property type="term" value="C:viral outer capsid"/>
    <property type="evidence" value="ECO:0007669"/>
    <property type="project" value="UniProtKB-UniRule"/>
</dbReference>
<organism evidence="13">
    <name type="scientific">Rotavirus B</name>
    <dbReference type="NCBI Taxonomy" id="28876"/>
    <lineage>
        <taxon>Viruses</taxon>
        <taxon>Riboviria</taxon>
        <taxon>Orthornavirae</taxon>
        <taxon>Duplornaviricota</taxon>
        <taxon>Resentoviricetes</taxon>
        <taxon>Reovirales</taxon>
        <taxon>Sedoreoviridae</taxon>
        <taxon>Rotavirus</taxon>
        <taxon>Rotavirus betagastroenteritidis</taxon>
    </lineage>
</organism>
<dbReference type="EMBL" id="MF522341">
    <property type="protein sequence ID" value="ASV45285.1"/>
    <property type="molecule type" value="Genomic_RNA"/>
</dbReference>
<keyword evidence="7 12" id="KW-0106">Calcium</keyword>
<dbReference type="InterPro" id="IPR001963">
    <property type="entry name" value="VP7"/>
</dbReference>
<dbReference type="GO" id="GO:0016020">
    <property type="term" value="C:membrane"/>
    <property type="evidence" value="ECO:0007669"/>
    <property type="project" value="InterPro"/>
</dbReference>
<evidence type="ECO:0000256" key="11">
    <source>
        <dbReference type="ARBA" id="ARBA00023184"/>
    </source>
</evidence>
<keyword evidence="11 12" id="KW-1038">Host endoplasmic reticulum</keyword>
<keyword evidence="4 12" id="KW-0479">Metal-binding</keyword>
<comment type="subcellular location">
    <subcellularLocation>
        <location evidence="12">Virion</location>
    </subcellularLocation>
    <subcellularLocation>
        <location evidence="12">Host endoplasmic reticulum lumen</location>
    </subcellularLocation>
    <text evidence="12">The outer layer contains 780 copies of VP7, grouped as 260 trimers. Immature double-layered particles assembled in the cytoplasm bud across the membrane of the endoplasmic reticulum, acquiring during this process a transient lipid membrane that is modified with the ER resident viral glycoproteins NSP4 and VP7; these enveloped particles also contain VP4. As the particles move towards the interior of the ER cisternae, the transient lipid membrane and the non-structural protein NSP4 are lost, while the virus surface proteins VP4 and VP7 rearrange to form the outermost virus protein layer, yielding mature infectious triple-layered particles.</text>
</comment>
<evidence type="ECO:0000256" key="6">
    <source>
        <dbReference type="ARBA" id="ARBA00022770"/>
    </source>
</evidence>
<evidence type="ECO:0000313" key="13">
    <source>
        <dbReference type="EMBL" id="ASV45285.1"/>
    </source>
</evidence>
<evidence type="ECO:0000256" key="12">
    <source>
        <dbReference type="HAMAP-Rule" id="MF_04130"/>
    </source>
</evidence>
<dbReference type="HAMAP" id="MF_04130">
    <property type="entry name" value="Rota_VP7"/>
    <property type="match status" value="1"/>
</dbReference>
<accession>A0A509ZW00</accession>
<keyword evidence="2 12" id="KW-0945">Host-virus interaction</keyword>
<evidence type="ECO:0000256" key="4">
    <source>
        <dbReference type="ARBA" id="ARBA00022723"/>
    </source>
</evidence>
<comment type="subunit">
    <text evidence="12">Homotrimer; disulfide-linked. 2 Ca(2+) ions bound at each subunit interface in the trimer hold the trimer together. Interacts with the intermediate capsid protein VP6. Interacts with the outer capsid protein VP5*.</text>
</comment>
<evidence type="ECO:0000256" key="8">
    <source>
        <dbReference type="ARBA" id="ARBA00022844"/>
    </source>
</evidence>
<evidence type="ECO:0000256" key="7">
    <source>
        <dbReference type="ARBA" id="ARBA00022837"/>
    </source>
</evidence>
<dbReference type="GO" id="GO:0046872">
    <property type="term" value="F:metal ion binding"/>
    <property type="evidence" value="ECO:0007669"/>
    <property type="project" value="UniProtKB-KW"/>
</dbReference>
<name>A0A509ZW00_9REOV</name>
<keyword evidence="9 12" id="KW-1015">Disulfide bond</keyword>
<reference evidence="13" key="1">
    <citation type="submission" date="2017-07" db="EMBL/GenBank/DDBJ databases">
        <title>Global phylogenetic analysis and classification of rotavirus B VP7 sequences and the porcine rotavirus B VP7 sequences evolution in United States.</title>
        <authorList>
            <person name="Chen F."/>
            <person name="Marthaler D.P."/>
        </authorList>
    </citation>
    <scope>NUCLEOTIDE SEQUENCE</scope>
    <source>
        <strain evidence="13">RVB/Pig-wt/USA/IA-79/2013</strain>
    </source>
</reference>
<protein>
    <recommendedName>
        <fullName evidence="12">Outer capsid glycoprotein VP7</fullName>
    </recommendedName>
</protein>
<keyword evidence="6 12" id="KW-1152">Outer capsid protein</keyword>
<dbReference type="Pfam" id="PF05868">
    <property type="entry name" value="Rotavirus_VP7"/>
    <property type="match status" value="1"/>
</dbReference>
<dbReference type="GO" id="GO:0039621">
    <property type="term" value="C:T=13 icosahedral viral capsid"/>
    <property type="evidence" value="ECO:0007669"/>
    <property type="project" value="UniProtKB-UniRule"/>
</dbReference>
<evidence type="ECO:0000256" key="1">
    <source>
        <dbReference type="ARBA" id="ARBA00022561"/>
    </source>
</evidence>
<dbReference type="InterPro" id="IPR008818">
    <property type="entry name" value="Rotavirus_VP7"/>
</dbReference>
<keyword evidence="5" id="KW-0732">Signal</keyword>
<proteinExistence type="inferred from homology"/>
<gene>
    <name evidence="13" type="primary">VP7</name>
</gene>
<evidence type="ECO:0000256" key="10">
    <source>
        <dbReference type="ARBA" id="ARBA00023180"/>
    </source>
</evidence>